<name>A0A067RP32_ZOONE</name>
<dbReference type="InterPro" id="IPR040079">
    <property type="entry name" value="Glutathione_S-Trfase"/>
</dbReference>
<evidence type="ECO:0000256" key="2">
    <source>
        <dbReference type="ARBA" id="ARBA00007409"/>
    </source>
</evidence>
<dbReference type="EMBL" id="KK852550">
    <property type="protein sequence ID" value="KDR21499.1"/>
    <property type="molecule type" value="Genomic_DNA"/>
</dbReference>
<dbReference type="GO" id="GO:0005739">
    <property type="term" value="C:mitochondrion"/>
    <property type="evidence" value="ECO:0007669"/>
    <property type="project" value="TreeGrafter"/>
</dbReference>
<dbReference type="eggNOG" id="KOG3029">
    <property type="taxonomic scope" value="Eukaryota"/>
</dbReference>
<gene>
    <name evidence="5" type="ORF">L798_02963</name>
</gene>
<dbReference type="AlphaFoldDB" id="A0A067RP32"/>
<dbReference type="GO" id="GO:0050220">
    <property type="term" value="F:prostaglandin-E synthase activity"/>
    <property type="evidence" value="ECO:0007669"/>
    <property type="project" value="InterPro"/>
</dbReference>
<dbReference type="SUPFAM" id="SSF52833">
    <property type="entry name" value="Thioredoxin-like"/>
    <property type="match status" value="1"/>
</dbReference>
<feature type="domain" description="Glutaredoxin" evidence="4">
    <location>
        <begin position="129"/>
        <end position="178"/>
    </location>
</feature>
<protein>
    <submittedName>
        <fullName evidence="5">Prostaglandin E synthase 2</fullName>
    </submittedName>
</protein>
<dbReference type="GO" id="GO:0001516">
    <property type="term" value="P:prostaglandin biosynthetic process"/>
    <property type="evidence" value="ECO:0007669"/>
    <property type="project" value="UniProtKB-UniPathway"/>
</dbReference>
<comment type="similarity">
    <text evidence="2">Belongs to the GST superfamily.</text>
</comment>
<dbReference type="InterPro" id="IPR011767">
    <property type="entry name" value="GLR_AS"/>
</dbReference>
<dbReference type="STRING" id="136037.A0A067RP32"/>
<dbReference type="OrthoDB" id="423541at2759"/>
<dbReference type="Gene3D" id="1.20.1050.10">
    <property type="match status" value="1"/>
</dbReference>
<dbReference type="InterPro" id="IPR002109">
    <property type="entry name" value="Glutaredoxin"/>
</dbReference>
<comment type="function">
    <text evidence="1">Has a glutathione-disulfide oxidoreductase activity in the presence of NADPH and glutathione reductase. Reduces low molecular weight disulfides and proteins.</text>
</comment>
<accession>A0A067RP32</accession>
<evidence type="ECO:0000313" key="5">
    <source>
        <dbReference type="EMBL" id="KDR21499.1"/>
    </source>
</evidence>
<dbReference type="SFLD" id="SFLDS00019">
    <property type="entry name" value="Glutathione_Transferase_(cytos"/>
    <property type="match status" value="1"/>
</dbReference>
<dbReference type="Gene3D" id="3.40.30.10">
    <property type="entry name" value="Glutaredoxin"/>
    <property type="match status" value="1"/>
</dbReference>
<evidence type="ECO:0000256" key="1">
    <source>
        <dbReference type="ARBA" id="ARBA00002549"/>
    </source>
</evidence>
<evidence type="ECO:0000256" key="3">
    <source>
        <dbReference type="ARBA" id="ARBA00023098"/>
    </source>
</evidence>
<dbReference type="SUPFAM" id="SSF47616">
    <property type="entry name" value="GST C-terminal domain-like"/>
    <property type="match status" value="1"/>
</dbReference>
<dbReference type="SFLD" id="SFLDG01203">
    <property type="entry name" value="Prostaglandin_E_synthase_like1"/>
    <property type="match status" value="1"/>
</dbReference>
<dbReference type="InterPro" id="IPR034334">
    <property type="entry name" value="PGES2"/>
</dbReference>
<keyword evidence="6" id="KW-1185">Reference proteome</keyword>
<dbReference type="SFLD" id="SFLDG01182">
    <property type="entry name" value="Prostaglandin_E_synthase_like"/>
    <property type="match status" value="1"/>
</dbReference>
<dbReference type="OMA" id="DYCLTEG"/>
<organism evidence="5 6">
    <name type="scientific">Zootermopsis nevadensis</name>
    <name type="common">Dampwood termite</name>
    <dbReference type="NCBI Taxonomy" id="136037"/>
    <lineage>
        <taxon>Eukaryota</taxon>
        <taxon>Metazoa</taxon>
        <taxon>Ecdysozoa</taxon>
        <taxon>Arthropoda</taxon>
        <taxon>Hexapoda</taxon>
        <taxon>Insecta</taxon>
        <taxon>Pterygota</taxon>
        <taxon>Neoptera</taxon>
        <taxon>Polyneoptera</taxon>
        <taxon>Dictyoptera</taxon>
        <taxon>Blattodea</taxon>
        <taxon>Blattoidea</taxon>
        <taxon>Termitoidae</taxon>
        <taxon>Termopsidae</taxon>
        <taxon>Zootermopsis</taxon>
    </lineage>
</organism>
<keyword evidence="3" id="KW-0443">Lipid metabolism</keyword>
<dbReference type="PROSITE" id="PS51354">
    <property type="entry name" value="GLUTAREDOXIN_2"/>
    <property type="match status" value="1"/>
</dbReference>
<dbReference type="CDD" id="cd03040">
    <property type="entry name" value="GST_N_mPGES2"/>
    <property type="match status" value="1"/>
</dbReference>
<dbReference type="Proteomes" id="UP000027135">
    <property type="component" value="Unassembled WGS sequence"/>
</dbReference>
<dbReference type="Gene3D" id="6.20.200.30">
    <property type="match status" value="1"/>
</dbReference>
<dbReference type="UniPathway" id="UPA00662"/>
<sequence>MQNAAMAALAVVKVCSQVYRNVAFCVYRTREAYFLGRNEFISVRLFSTHGVPNMSNSRKSSTLMYGLLGISMGALVGAGYSYHKKTETQSPAILNKNMGTTSAVLETPPDFQISRKVVVPADNTGLKLTLFQYTTCPFCCKVRAVLDYYGFSYNIIEVNPVLRQQIKWTEYKKVPIVLAHVDGVYQQMNDSSMIISALASYLHDRNQGLEEVVKFYPSISFTDDDGKLKNDILNRYFLMYQGNIPQDKTKDTILKERQWRKWADDVLVHMLSPNVYRTREEALQAFNWFSEVGEWEKHFSTWERYLVVYVGAYAMWIIGKRLKKRHNLKDNVRASLYDACNHWMKSMAKQGTEFMGGEMPDLSDLAVYGVLSSIEGCVTFQDLLQHTSIGKWYYSMKQNVQSHAGCSIMNG</sequence>
<dbReference type="InterPro" id="IPR034335">
    <property type="entry name" value="PGES2_C"/>
</dbReference>
<dbReference type="FunCoup" id="A0A067RP32">
    <property type="interactions" value="1345"/>
</dbReference>
<dbReference type="PANTHER" id="PTHR12782">
    <property type="entry name" value="MICROSOMAL PROSTAGLANDIN E SYNTHASE-2"/>
    <property type="match status" value="1"/>
</dbReference>
<reference evidence="5 6" key="1">
    <citation type="journal article" date="2014" name="Nat. Commun.">
        <title>Molecular traces of alternative social organization in a termite genome.</title>
        <authorList>
            <person name="Terrapon N."/>
            <person name="Li C."/>
            <person name="Robertson H.M."/>
            <person name="Ji L."/>
            <person name="Meng X."/>
            <person name="Booth W."/>
            <person name="Chen Z."/>
            <person name="Childers C.P."/>
            <person name="Glastad K.M."/>
            <person name="Gokhale K."/>
            <person name="Gowin J."/>
            <person name="Gronenberg W."/>
            <person name="Hermansen R.A."/>
            <person name="Hu H."/>
            <person name="Hunt B.G."/>
            <person name="Huylmans A.K."/>
            <person name="Khalil S.M."/>
            <person name="Mitchell R.D."/>
            <person name="Munoz-Torres M.C."/>
            <person name="Mustard J.A."/>
            <person name="Pan H."/>
            <person name="Reese J.T."/>
            <person name="Scharf M.E."/>
            <person name="Sun F."/>
            <person name="Vogel H."/>
            <person name="Xiao J."/>
            <person name="Yang W."/>
            <person name="Yang Z."/>
            <person name="Yang Z."/>
            <person name="Zhou J."/>
            <person name="Zhu J."/>
            <person name="Brent C.S."/>
            <person name="Elsik C.G."/>
            <person name="Goodisman M.A."/>
            <person name="Liberles D.A."/>
            <person name="Roe R.M."/>
            <person name="Vargo E.L."/>
            <person name="Vilcinskas A."/>
            <person name="Wang J."/>
            <person name="Bornberg-Bauer E."/>
            <person name="Korb J."/>
            <person name="Zhang G."/>
            <person name="Liebig J."/>
        </authorList>
    </citation>
    <scope>NUCLEOTIDE SEQUENCE [LARGE SCALE GENOMIC DNA]</scope>
    <source>
        <tissue evidence="5">Whole organism</tissue>
    </source>
</reference>
<proteinExistence type="inferred from homology"/>
<evidence type="ECO:0000259" key="4">
    <source>
        <dbReference type="Pfam" id="PF00462"/>
    </source>
</evidence>
<dbReference type="PROSITE" id="PS00195">
    <property type="entry name" value="GLUTAREDOXIN_1"/>
    <property type="match status" value="1"/>
</dbReference>
<dbReference type="CDD" id="cd03197">
    <property type="entry name" value="GST_C_mPGES2"/>
    <property type="match status" value="1"/>
</dbReference>
<evidence type="ECO:0000313" key="6">
    <source>
        <dbReference type="Proteomes" id="UP000027135"/>
    </source>
</evidence>
<dbReference type="Pfam" id="PF00462">
    <property type="entry name" value="Glutaredoxin"/>
    <property type="match status" value="1"/>
</dbReference>
<dbReference type="InParanoid" id="A0A067RP32"/>
<dbReference type="InterPro" id="IPR036249">
    <property type="entry name" value="Thioredoxin-like_sf"/>
</dbReference>
<dbReference type="PANTHER" id="PTHR12782:SF5">
    <property type="entry name" value="PROSTAGLANDIN E SYNTHASE 2"/>
    <property type="match status" value="1"/>
</dbReference>
<dbReference type="InterPro" id="IPR036282">
    <property type="entry name" value="Glutathione-S-Trfase_C_sf"/>
</dbReference>